<proteinExistence type="inferred from homology"/>
<dbReference type="GO" id="GO:0030288">
    <property type="term" value="C:outer membrane-bounded periplasmic space"/>
    <property type="evidence" value="ECO:0007669"/>
    <property type="project" value="InterPro"/>
</dbReference>
<reference evidence="11" key="2">
    <citation type="journal article" date="2017" name="Genome Announc.">
        <title>High-Quality Draft Genome Sequence of Burkholderia contaminans CH-1, a Gram-Negative Bacterium That Metabolizes 2-Azahypoxanthine, a Plant Growth-Regulating Compound.</title>
        <authorList>
            <person name="Choi J.-H."/>
            <person name="Sugiura H."/>
            <person name="Moriuchi R."/>
            <person name="Kawagishi H."/>
            <person name="Dohra H."/>
        </authorList>
    </citation>
    <scope>NUCLEOTIDE SEQUENCE</scope>
    <source>
        <strain evidence="11">CH-1</strain>
    </source>
</reference>
<evidence type="ECO:0000313" key="13">
    <source>
        <dbReference type="Proteomes" id="UP001220209"/>
    </source>
</evidence>
<dbReference type="EMBL" id="CP090640">
    <property type="protein sequence ID" value="WFN16709.1"/>
    <property type="molecule type" value="Genomic_DNA"/>
</dbReference>
<keyword evidence="7" id="KW-0393">Immunoglobulin domain</keyword>
<reference evidence="12 13" key="3">
    <citation type="submission" date="2021-12" db="EMBL/GenBank/DDBJ databases">
        <title>Genomic and phenotypic characterization of three Burkholderia contaminans isolates recovered from different sources.</title>
        <authorList>
            <person name="Lopez De Volder A."/>
            <person name="Fan Y."/>
            <person name="Nunvar J."/>
            <person name="Herrera T."/>
            <person name="Timp W."/>
            <person name="Degrossi J."/>
        </authorList>
    </citation>
    <scope>NUCLEOTIDE SEQUENCE [LARGE SCALE GENOMIC DNA]</scope>
    <source>
        <strain evidence="12 13">LMG 23361</strain>
    </source>
</reference>
<evidence type="ECO:0000256" key="7">
    <source>
        <dbReference type="ARBA" id="ARBA00023319"/>
    </source>
</evidence>
<dbReference type="EMBL" id="AP018358">
    <property type="protein sequence ID" value="BBA42079.1"/>
    <property type="molecule type" value="Genomic_DNA"/>
</dbReference>
<evidence type="ECO:0000313" key="11">
    <source>
        <dbReference type="EMBL" id="BBA42079.1"/>
    </source>
</evidence>
<name>A0A250LDZ5_9BURK</name>
<keyword evidence="4" id="KW-0732">Signal</keyword>
<dbReference type="InterPro" id="IPR050643">
    <property type="entry name" value="Periplasmic_pilus_chap"/>
</dbReference>
<dbReference type="RefSeq" id="WP_223274364.1">
    <property type="nucleotide sequence ID" value="NZ_AP018358.1"/>
</dbReference>
<dbReference type="PANTHER" id="PTHR30251">
    <property type="entry name" value="PILUS ASSEMBLY CHAPERONE"/>
    <property type="match status" value="1"/>
</dbReference>
<accession>A0A250LDZ5</accession>
<evidence type="ECO:0000256" key="2">
    <source>
        <dbReference type="ARBA" id="ARBA00007399"/>
    </source>
</evidence>
<dbReference type="PRINTS" id="PR00969">
    <property type="entry name" value="CHAPERONPILI"/>
</dbReference>
<keyword evidence="6 8" id="KW-0143">Chaperone</keyword>
<evidence type="ECO:0000256" key="3">
    <source>
        <dbReference type="ARBA" id="ARBA00022558"/>
    </source>
</evidence>
<keyword evidence="3" id="KW-1029">Fimbrium biogenesis</keyword>
<dbReference type="InterPro" id="IPR016147">
    <property type="entry name" value="Pili_assmbl_chaperone_N"/>
</dbReference>
<gene>
    <name evidence="11" type="primary">cupB2</name>
    <name evidence="11" type="ORF">BCCH1_45540</name>
    <name evidence="12" type="ORF">LXE91_13520</name>
</gene>
<dbReference type="InterPro" id="IPR036316">
    <property type="entry name" value="Pili_assmbl_chap_C_dom_sf"/>
</dbReference>
<dbReference type="InterPro" id="IPR018046">
    <property type="entry name" value="Pili_assmbl_chaperone_CS"/>
</dbReference>
<evidence type="ECO:0000256" key="1">
    <source>
        <dbReference type="ARBA" id="ARBA00004418"/>
    </source>
</evidence>
<sequence>MQPLLHVMNLTIRSLRLQAVAGVVAWAACATLAQAALLLDGTRVIFPEHDRDVTVRIKNAGTEPVLAQSWIDDGRADVPPEQMRTPFVVAPTLARVEAGRSAVLRITNMQAQLPADRESVFWLNVLEVPAVQQDTDNRLRFAFRTRIKLFYRPTSLANDVDTAADKLVWKVSADVPHTGGQPISLEVANPTPYYVSFGLVEGDVGGKFIPAGGGMVAPFGSQRFPLPGASGRSQRPTAVRYIAIDDYGGRSTITKKLAD</sequence>
<evidence type="ECO:0000256" key="5">
    <source>
        <dbReference type="ARBA" id="ARBA00022764"/>
    </source>
</evidence>
<dbReference type="PROSITE" id="PS00635">
    <property type="entry name" value="PILI_CHAPERONE"/>
    <property type="match status" value="1"/>
</dbReference>
<comment type="similarity">
    <text evidence="2 8">Belongs to the periplasmic pilus chaperone family.</text>
</comment>
<dbReference type="GeneID" id="93192093"/>
<dbReference type="SUPFAM" id="SSF49584">
    <property type="entry name" value="Periplasmic chaperone C-domain"/>
    <property type="match status" value="1"/>
</dbReference>
<dbReference type="InterPro" id="IPR016148">
    <property type="entry name" value="Pili_assmbl_chaperone_C"/>
</dbReference>
<evidence type="ECO:0000259" key="10">
    <source>
        <dbReference type="Pfam" id="PF02753"/>
    </source>
</evidence>
<reference evidence="11" key="1">
    <citation type="journal article" date="2016" name="Biosci. Biotechnol. Biochem.">
        <title>Bioconversion of AHX to AOH by resting cells of Burkholderia contaminans CH-1.</title>
        <authorList>
            <person name="Choi J.H."/>
            <person name="Kikuchi A."/>
            <person name="Pumkaeo P."/>
            <person name="Hirai H."/>
            <person name="Tokuyama S."/>
            <person name="Kawagishi H."/>
        </authorList>
    </citation>
    <scope>NUCLEOTIDE SEQUENCE</scope>
    <source>
        <strain evidence="11">CH-1</strain>
    </source>
</reference>
<dbReference type="Pfam" id="PF02753">
    <property type="entry name" value="PapD_C"/>
    <property type="match status" value="1"/>
</dbReference>
<evidence type="ECO:0000256" key="4">
    <source>
        <dbReference type="ARBA" id="ARBA00022729"/>
    </source>
</evidence>
<dbReference type="InterPro" id="IPR008962">
    <property type="entry name" value="PapD-like_sf"/>
</dbReference>
<keyword evidence="5" id="KW-0574">Periplasm</keyword>
<comment type="subcellular location">
    <subcellularLocation>
        <location evidence="1 8">Periplasm</location>
    </subcellularLocation>
</comment>
<dbReference type="SUPFAM" id="SSF49354">
    <property type="entry name" value="PapD-like"/>
    <property type="match status" value="1"/>
</dbReference>
<protein>
    <submittedName>
        <fullName evidence="11">Chaperone CupB2</fullName>
    </submittedName>
    <submittedName>
        <fullName evidence="12">Fimbria/pilus periplasmic chaperone</fullName>
    </submittedName>
</protein>
<feature type="domain" description="Pili assembly chaperone N-terminal" evidence="9">
    <location>
        <begin position="38"/>
        <end position="156"/>
    </location>
</feature>
<feature type="domain" description="Pili assembly chaperone C-terminal" evidence="10">
    <location>
        <begin position="187"/>
        <end position="251"/>
    </location>
</feature>
<dbReference type="Gene3D" id="2.60.40.10">
    <property type="entry name" value="Immunoglobulins"/>
    <property type="match status" value="2"/>
</dbReference>
<evidence type="ECO:0000259" key="9">
    <source>
        <dbReference type="Pfam" id="PF00345"/>
    </source>
</evidence>
<dbReference type="PANTHER" id="PTHR30251:SF2">
    <property type="entry name" value="FIMBRIAL CHAPERONE YADV-RELATED"/>
    <property type="match status" value="1"/>
</dbReference>
<dbReference type="InterPro" id="IPR001829">
    <property type="entry name" value="Pili_assmbl_chaperone_bac"/>
</dbReference>
<dbReference type="GO" id="GO:0071555">
    <property type="term" value="P:cell wall organization"/>
    <property type="evidence" value="ECO:0007669"/>
    <property type="project" value="InterPro"/>
</dbReference>
<dbReference type="AlphaFoldDB" id="A0A250LDZ5"/>
<evidence type="ECO:0000313" key="12">
    <source>
        <dbReference type="EMBL" id="WFN16709.1"/>
    </source>
</evidence>
<dbReference type="Proteomes" id="UP001220209">
    <property type="component" value="Chromosome 1"/>
</dbReference>
<dbReference type="InterPro" id="IPR013783">
    <property type="entry name" value="Ig-like_fold"/>
</dbReference>
<evidence type="ECO:0000256" key="6">
    <source>
        <dbReference type="ARBA" id="ARBA00023186"/>
    </source>
</evidence>
<organism evidence="11">
    <name type="scientific">Burkholderia contaminans</name>
    <dbReference type="NCBI Taxonomy" id="488447"/>
    <lineage>
        <taxon>Bacteria</taxon>
        <taxon>Pseudomonadati</taxon>
        <taxon>Pseudomonadota</taxon>
        <taxon>Betaproteobacteria</taxon>
        <taxon>Burkholderiales</taxon>
        <taxon>Burkholderiaceae</taxon>
        <taxon>Burkholderia</taxon>
        <taxon>Burkholderia cepacia complex</taxon>
    </lineage>
</organism>
<dbReference type="Pfam" id="PF00345">
    <property type="entry name" value="PapD_N"/>
    <property type="match status" value="1"/>
</dbReference>
<evidence type="ECO:0000256" key="8">
    <source>
        <dbReference type="RuleBase" id="RU003918"/>
    </source>
</evidence>